<feature type="transmembrane region" description="Helical" evidence="1">
    <location>
        <begin position="156"/>
        <end position="175"/>
    </location>
</feature>
<evidence type="ECO:0000313" key="2">
    <source>
        <dbReference type="EMBL" id="ADY26391.1"/>
    </source>
</evidence>
<keyword evidence="1" id="KW-1133">Transmembrane helix</keyword>
<dbReference type="RefSeq" id="WP_013615000.1">
    <property type="nucleotide sequence ID" value="NC_015161.1"/>
</dbReference>
<protein>
    <submittedName>
        <fullName evidence="2">Uncharacterized protein</fullName>
    </submittedName>
</protein>
<dbReference type="STRING" id="693977.Deipr_1241"/>
<keyword evidence="1" id="KW-0472">Membrane</keyword>
<reference evidence="2 3" key="2">
    <citation type="journal article" date="2012" name="Stand. Genomic Sci.">
        <title>Complete genome sequence of the orange-red pigmented, radioresistant Deinococcus proteolyticus type strain (MRP(T)).</title>
        <authorList>
            <person name="Copeland A."/>
            <person name="Zeytun A."/>
            <person name="Yassawong M."/>
            <person name="Nolan M."/>
            <person name="Lucas S."/>
            <person name="Hammon N."/>
            <person name="Deshpande S."/>
            <person name="Cheng J.F."/>
            <person name="Han C."/>
            <person name="Tapia R."/>
            <person name="Goodwin L.A."/>
            <person name="Pitluck S."/>
            <person name="Mavromatis K."/>
            <person name="Liolios K."/>
            <person name="Pagani I."/>
            <person name="Ivanova N."/>
            <person name="Mikhailova N."/>
            <person name="Pati A."/>
            <person name="Chen A."/>
            <person name="Palaniappan K."/>
            <person name="Land M."/>
            <person name="Hauser L."/>
            <person name="Jeffries C.D."/>
            <person name="Brambilla E.M."/>
            <person name="Rohde M."/>
            <person name="Sikorski J."/>
            <person name="Pukall R."/>
            <person name="Goker M."/>
            <person name="Detter J.C."/>
            <person name="Woyke T."/>
            <person name="Bristow J."/>
            <person name="Eisen J.A."/>
            <person name="Markowitz V."/>
            <person name="Hugenholtz P."/>
            <person name="Kyrpides N.C."/>
            <person name="Klenk H.P."/>
            <person name="Lapidus A."/>
        </authorList>
    </citation>
    <scope>NUCLEOTIDE SEQUENCE [LARGE SCALE GENOMIC DNA]</scope>
    <source>
        <strain evidence="3">ATCC 35074 / DSM 20540 / JCM 6276 / NBRC 101906 / NCIMB 13154 / VKM Ac-1939 / CCM 2703 / MRP</strain>
    </source>
</reference>
<evidence type="ECO:0000313" key="3">
    <source>
        <dbReference type="Proteomes" id="UP000007718"/>
    </source>
</evidence>
<accession>F0RNY2</accession>
<dbReference type="EMBL" id="CP002536">
    <property type="protein sequence ID" value="ADY26391.1"/>
    <property type="molecule type" value="Genomic_DNA"/>
</dbReference>
<dbReference type="HOGENOM" id="CLU_1657956_0_0_0"/>
<keyword evidence="1" id="KW-0812">Transmembrane</keyword>
<feature type="transmembrane region" description="Helical" evidence="1">
    <location>
        <begin position="55"/>
        <end position="78"/>
    </location>
</feature>
<dbReference type="Proteomes" id="UP000007718">
    <property type="component" value="Chromosome"/>
</dbReference>
<feature type="transmembrane region" description="Helical" evidence="1">
    <location>
        <begin position="20"/>
        <end position="43"/>
    </location>
</feature>
<dbReference type="AlphaFoldDB" id="F0RNY2"/>
<keyword evidence="3" id="KW-1185">Reference proteome</keyword>
<dbReference type="KEGG" id="dpt:Deipr_1241"/>
<feature type="transmembrane region" description="Helical" evidence="1">
    <location>
        <begin position="126"/>
        <end position="144"/>
    </location>
</feature>
<gene>
    <name evidence="2" type="ordered locus">Deipr_1241</name>
</gene>
<name>F0RNY2_DEIPM</name>
<sequence>MIEFLKALHNFVWPDTWVAVFPLLALTPTPLALATAVLFVWSLAPAFKGQVGAGFLGWLRLTWALTLLPAVTGIILAVSGGKVASAVPVDLATLPQWCQDAAAQAGLEQVTRYCQPVDPPRDLEHWMYTGFTVLSLLAVEALARDRWNGEFLGVNIGLKLLPVITLFLAGCVYMIGRVAVWPGNSAGA</sequence>
<evidence type="ECO:0000256" key="1">
    <source>
        <dbReference type="SAM" id="Phobius"/>
    </source>
</evidence>
<proteinExistence type="predicted"/>
<organism evidence="2 3">
    <name type="scientific">Deinococcus proteolyticus (strain ATCC 35074 / DSM 20540 / JCM 6276 / NBRC 101906 / NCIMB 13154 / VKM Ac-1939 / CCM 2703 / MRP)</name>
    <dbReference type="NCBI Taxonomy" id="693977"/>
    <lineage>
        <taxon>Bacteria</taxon>
        <taxon>Thermotogati</taxon>
        <taxon>Deinococcota</taxon>
        <taxon>Deinococci</taxon>
        <taxon>Deinococcales</taxon>
        <taxon>Deinococcaceae</taxon>
        <taxon>Deinococcus</taxon>
    </lineage>
</organism>
<reference evidence="3" key="1">
    <citation type="submission" date="2011-02" db="EMBL/GenBank/DDBJ databases">
        <title>The complete sequence of chromosome of Deinococcus proteolyticus DSM 20540.</title>
        <authorList>
            <consortium name="US DOE Joint Genome Institute (JGI-PGF)"/>
            <person name="Lucas S."/>
            <person name="Copeland A."/>
            <person name="Lapidus A."/>
            <person name="Bruce D."/>
            <person name="Goodwin L."/>
            <person name="Pitluck S."/>
            <person name="Kyrpides N."/>
            <person name="Mavromatis K."/>
            <person name="Pagani I."/>
            <person name="Ivanova N."/>
            <person name="Ovchinnikova G."/>
            <person name="Zeytun A."/>
            <person name="Detter J.C."/>
            <person name="Han C."/>
            <person name="Land M."/>
            <person name="Hauser L."/>
            <person name="Markowitz V."/>
            <person name="Cheng J.-F."/>
            <person name="Hugenholtz P."/>
            <person name="Woyke T."/>
            <person name="Wu D."/>
            <person name="Pukall R."/>
            <person name="Steenblock K."/>
            <person name="Brambilla E."/>
            <person name="Klenk H.-P."/>
            <person name="Eisen J.A."/>
        </authorList>
    </citation>
    <scope>NUCLEOTIDE SEQUENCE [LARGE SCALE GENOMIC DNA]</scope>
    <source>
        <strain evidence="3">ATCC 35074 / DSM 20540 / JCM 6276 / NBRC 101906 / NCIMB 13154 / VKM Ac-1939 / CCM 2703 / MRP</strain>
    </source>
</reference>